<evidence type="ECO:0000256" key="5">
    <source>
        <dbReference type="ARBA" id="ARBA00022729"/>
    </source>
</evidence>
<keyword evidence="2" id="KW-0813">Transport</keyword>
<dbReference type="EMBL" id="CP002160">
    <property type="protein sequence ID" value="ADL50919.1"/>
    <property type="molecule type" value="Genomic_DNA"/>
</dbReference>
<dbReference type="Proteomes" id="UP000002730">
    <property type="component" value="Chromosome"/>
</dbReference>
<proteinExistence type="predicted"/>
<dbReference type="STRING" id="573061.Clocel_1163"/>
<name>D9SUL4_CLOC7</name>
<evidence type="ECO:0000256" key="7">
    <source>
        <dbReference type="ARBA" id="ARBA00022837"/>
    </source>
</evidence>
<keyword evidence="7" id="KW-0106">Calcium</keyword>
<evidence type="ECO:0000313" key="12">
    <source>
        <dbReference type="Proteomes" id="UP000002730"/>
    </source>
</evidence>
<comment type="subunit">
    <text evidence="8">The ABC transporter complex is composed of one ATP-binding protein (MglA), two transmembrane proteins (MglC) and a solute-binding protein (MglB).</text>
</comment>
<evidence type="ECO:0000256" key="1">
    <source>
        <dbReference type="ARBA" id="ARBA00004196"/>
    </source>
</evidence>
<dbReference type="Pfam" id="PF13407">
    <property type="entry name" value="Peripla_BP_4"/>
    <property type="match status" value="1"/>
</dbReference>
<dbReference type="AlphaFoldDB" id="D9SUL4"/>
<dbReference type="InterPro" id="IPR025997">
    <property type="entry name" value="SBP_2_dom"/>
</dbReference>
<dbReference type="InterPro" id="IPR050555">
    <property type="entry name" value="Bact_Solute-Bind_Prot2"/>
</dbReference>
<evidence type="ECO:0000256" key="2">
    <source>
        <dbReference type="ARBA" id="ARBA00022448"/>
    </source>
</evidence>
<feature type="domain" description="Periplasmic binding protein" evidence="10">
    <location>
        <begin position="43"/>
        <end position="324"/>
    </location>
</feature>
<dbReference type="Gene3D" id="3.40.50.2300">
    <property type="match status" value="2"/>
</dbReference>
<dbReference type="PANTHER" id="PTHR30036">
    <property type="entry name" value="D-XYLOSE-BINDING PERIPLASMIC PROTEIN"/>
    <property type="match status" value="1"/>
</dbReference>
<keyword evidence="12" id="KW-1185">Reference proteome</keyword>
<organism evidence="11 12">
    <name type="scientific">Clostridium cellulovorans (strain ATCC 35296 / DSM 3052 / OCM 3 / 743B)</name>
    <dbReference type="NCBI Taxonomy" id="573061"/>
    <lineage>
        <taxon>Bacteria</taxon>
        <taxon>Bacillati</taxon>
        <taxon>Bacillota</taxon>
        <taxon>Clostridia</taxon>
        <taxon>Eubacteriales</taxon>
        <taxon>Clostridiaceae</taxon>
        <taxon>Clostridium</taxon>
    </lineage>
</organism>
<dbReference type="KEGG" id="ccb:Clocel_1163"/>
<dbReference type="GO" id="GO:0030288">
    <property type="term" value="C:outer membrane-bounded periplasmic space"/>
    <property type="evidence" value="ECO:0007669"/>
    <property type="project" value="TreeGrafter"/>
</dbReference>
<evidence type="ECO:0000259" key="10">
    <source>
        <dbReference type="Pfam" id="PF13407"/>
    </source>
</evidence>
<dbReference type="PANTHER" id="PTHR30036:SF2">
    <property type="entry name" value="D-GALACTOSE_METHYL-GALACTOSIDE BINDING PERIPLASMIC PROTEIN MGLB"/>
    <property type="match status" value="1"/>
</dbReference>
<accession>D9SUL4</accession>
<dbReference type="InterPro" id="IPR044085">
    <property type="entry name" value="MglB-like_PBP1"/>
</dbReference>
<dbReference type="GO" id="GO:0046872">
    <property type="term" value="F:metal ion binding"/>
    <property type="evidence" value="ECO:0007669"/>
    <property type="project" value="UniProtKB-KW"/>
</dbReference>
<evidence type="ECO:0000313" key="11">
    <source>
        <dbReference type="EMBL" id="ADL50919.1"/>
    </source>
</evidence>
<dbReference type="OrthoDB" id="9769193at2"/>
<dbReference type="CDD" id="cd01539">
    <property type="entry name" value="PBP1_GGBP"/>
    <property type="match status" value="1"/>
</dbReference>
<comment type="subcellular location">
    <subcellularLocation>
        <location evidence="1">Cell envelope</location>
    </subcellularLocation>
</comment>
<sequence>MSKLKNKILLIVSLIMIITISICNNAIVIKAISNGIKTETIEVGVVLNNFYNPYNLSIKKSLEDIAKENNNNVKFTFFDGKGNEAIENELVGKMFNENYKLLLVAIVDKRSSELVSNFVSKAKNKNVPIIFINTTPADIDVLNGYTKALAINTDSIQAATLQGKLIVDAWNTNKKSMDKNNDDILQYILIQGEPESYAAIVRNQYVIQTINNARIKTEELAKISANWNSDIAEAAIQPLFFRYGDKIEAIISNNDSMAIGTIKALQKYGYNKGNKIKTIPVFGIGAVSEAQELIKKGFMAGSVLQNPRLLAEALYTVGMNLILNKLPLEGTNYKFDKRGKIILIPFEEYKGQDKSLSQIDLGF</sequence>
<keyword evidence="6" id="KW-0574">Periplasm</keyword>
<evidence type="ECO:0000256" key="6">
    <source>
        <dbReference type="ARBA" id="ARBA00022764"/>
    </source>
</evidence>
<dbReference type="eggNOG" id="COG1879">
    <property type="taxonomic scope" value="Bacteria"/>
</dbReference>
<reference evidence="11 12" key="1">
    <citation type="submission" date="2010-08" db="EMBL/GenBank/DDBJ databases">
        <title>Complete sequence of Clostridium cellulovorans 743B.</title>
        <authorList>
            <consortium name="US DOE Joint Genome Institute"/>
            <person name="Lucas S."/>
            <person name="Copeland A."/>
            <person name="Lapidus A."/>
            <person name="Cheng J.-F."/>
            <person name="Bruce D."/>
            <person name="Goodwin L."/>
            <person name="Pitluck S."/>
            <person name="Chertkov O."/>
            <person name="Detter J.C."/>
            <person name="Han C."/>
            <person name="Tapia R."/>
            <person name="Land M."/>
            <person name="Hauser L."/>
            <person name="Chang Y.-J."/>
            <person name="Jeffries C."/>
            <person name="Kyrpides N."/>
            <person name="Ivanova N."/>
            <person name="Mikhailova N."/>
            <person name="Hemme C.L."/>
            <person name="Woyke T."/>
        </authorList>
    </citation>
    <scope>NUCLEOTIDE SEQUENCE [LARGE SCALE GENOMIC DNA]</scope>
    <source>
        <strain evidence="12">ATCC 35296 / DSM 3052 / OCM 3 / 743B</strain>
    </source>
</reference>
<dbReference type="HOGENOM" id="CLU_037628_3_1_9"/>
<evidence type="ECO:0000256" key="3">
    <source>
        <dbReference type="ARBA" id="ARBA00022597"/>
    </source>
</evidence>
<evidence type="ECO:0000256" key="4">
    <source>
        <dbReference type="ARBA" id="ARBA00022723"/>
    </source>
</evidence>
<protein>
    <recommendedName>
        <fullName evidence="9">D-galactose/methyl-galactoside binding periplasmic protein MglB</fullName>
    </recommendedName>
</protein>
<keyword evidence="3" id="KW-0762">Sugar transport</keyword>
<evidence type="ECO:0000256" key="9">
    <source>
        <dbReference type="ARBA" id="ARBA00034344"/>
    </source>
</evidence>
<keyword evidence="4" id="KW-0479">Metal-binding</keyword>
<dbReference type="GO" id="GO:0030246">
    <property type="term" value="F:carbohydrate binding"/>
    <property type="evidence" value="ECO:0007669"/>
    <property type="project" value="InterPro"/>
</dbReference>
<keyword evidence="5" id="KW-0732">Signal</keyword>
<dbReference type="SUPFAM" id="SSF53822">
    <property type="entry name" value="Periplasmic binding protein-like I"/>
    <property type="match status" value="1"/>
</dbReference>
<dbReference type="InterPro" id="IPR028082">
    <property type="entry name" value="Peripla_BP_I"/>
</dbReference>
<evidence type="ECO:0000256" key="8">
    <source>
        <dbReference type="ARBA" id="ARBA00034323"/>
    </source>
</evidence>
<gene>
    <name evidence="11" type="ordered locus">Clocel_1163</name>
</gene>
<dbReference type="RefSeq" id="WP_010076227.1">
    <property type="nucleotide sequence ID" value="NC_014393.1"/>
</dbReference>